<feature type="coiled-coil region" evidence="1">
    <location>
        <begin position="49"/>
        <end position="86"/>
    </location>
</feature>
<evidence type="ECO:0000256" key="1">
    <source>
        <dbReference type="SAM" id="Coils"/>
    </source>
</evidence>
<dbReference type="AlphaFoldDB" id="A0A2I1I777"/>
<gene>
    <name evidence="3" type="ORF">CYJ25_01500</name>
</gene>
<reference evidence="3 4" key="1">
    <citation type="submission" date="2017-12" db="EMBL/GenBank/DDBJ databases">
        <title>Phylogenetic diversity of female urinary microbiome.</title>
        <authorList>
            <person name="Thomas-White K."/>
            <person name="Wolfe A.J."/>
        </authorList>
    </citation>
    <scope>NUCLEOTIDE SEQUENCE [LARGE SCALE GENOMIC DNA]</scope>
    <source>
        <strain evidence="3 4">UMB0250</strain>
    </source>
</reference>
<dbReference type="EMBL" id="PKKJ01000001">
    <property type="protein sequence ID" value="PKY66941.1"/>
    <property type="molecule type" value="Genomic_DNA"/>
</dbReference>
<evidence type="ECO:0000313" key="3">
    <source>
        <dbReference type="EMBL" id="PKY66941.1"/>
    </source>
</evidence>
<accession>A0A2I1I777</accession>
<protein>
    <submittedName>
        <fullName evidence="3">Uncharacterized protein</fullName>
    </submittedName>
</protein>
<comment type="caution">
    <text evidence="3">The sequence shown here is derived from an EMBL/GenBank/DDBJ whole genome shotgun (WGS) entry which is preliminary data.</text>
</comment>
<evidence type="ECO:0000313" key="4">
    <source>
        <dbReference type="Proteomes" id="UP000234545"/>
    </source>
</evidence>
<evidence type="ECO:0000256" key="2">
    <source>
        <dbReference type="SAM" id="MobiDB-lite"/>
    </source>
</evidence>
<dbReference type="OrthoDB" id="5150299at2"/>
<feature type="compositionally biased region" description="Polar residues" evidence="2">
    <location>
        <begin position="1"/>
        <end position="10"/>
    </location>
</feature>
<name>A0A2I1I777_9ACTO</name>
<feature type="region of interest" description="Disordered" evidence="2">
    <location>
        <begin position="1"/>
        <end position="29"/>
    </location>
</feature>
<dbReference type="Proteomes" id="UP000234545">
    <property type="component" value="Unassembled WGS sequence"/>
</dbReference>
<dbReference type="RefSeq" id="WP_101627438.1">
    <property type="nucleotide sequence ID" value="NZ_PKKJ01000001.1"/>
</dbReference>
<sequence>MTDQSMSDSGEATPDEAKGPEFEAITSQEALDQIISKRLERERRKYADYDDLKAKAAQADDTASKLAQAQARLDQIEADQQCAQWRSQVSEETGVPAELLRGNTLEELQAHGEAEGAAERRT</sequence>
<keyword evidence="1" id="KW-0175">Coiled coil</keyword>
<proteinExistence type="predicted"/>
<organism evidence="3 4">
    <name type="scientific">Schaalia turicensis</name>
    <dbReference type="NCBI Taxonomy" id="131111"/>
    <lineage>
        <taxon>Bacteria</taxon>
        <taxon>Bacillati</taxon>
        <taxon>Actinomycetota</taxon>
        <taxon>Actinomycetes</taxon>
        <taxon>Actinomycetales</taxon>
        <taxon>Actinomycetaceae</taxon>
        <taxon>Schaalia</taxon>
    </lineage>
</organism>